<sequence>MDCFADKILIDKSGERSRAQDVLGNKLTYILLFASSKCKGIEELLDTLKTVYNESFKHRCGFEVILISSEKTQADFDFFFQTMNGPWYALPFEEETALQSHAIEIRGRFAITYIPYIIVLKPDGTLVSKDAIKDLMTLGINVIVAWTD</sequence>
<evidence type="ECO:0000256" key="3">
    <source>
        <dbReference type="ARBA" id="ARBA00023002"/>
    </source>
</evidence>
<dbReference type="Proteomes" id="UP001431783">
    <property type="component" value="Unassembled WGS sequence"/>
</dbReference>
<dbReference type="InterPro" id="IPR036249">
    <property type="entry name" value="Thioredoxin-like_sf"/>
</dbReference>
<dbReference type="Gene3D" id="3.40.30.10">
    <property type="entry name" value="Glutaredoxin"/>
    <property type="match status" value="1"/>
</dbReference>
<reference evidence="8 9" key="1">
    <citation type="submission" date="2023-03" db="EMBL/GenBank/DDBJ databases">
        <title>Genome insight into feeding habits of ladybird beetles.</title>
        <authorList>
            <person name="Li H.-S."/>
            <person name="Huang Y.-H."/>
            <person name="Pang H."/>
        </authorList>
    </citation>
    <scope>NUCLEOTIDE SEQUENCE [LARGE SCALE GENOMIC DNA]</scope>
    <source>
        <strain evidence="8">SYSU_2023b</strain>
        <tissue evidence="8">Whole body</tissue>
    </source>
</reference>
<keyword evidence="9" id="KW-1185">Reference proteome</keyword>
<accession>A0AAW1V915</accession>
<keyword evidence="4" id="KW-0520">NAD</keyword>
<name>A0AAW1V915_9CUCU</name>
<gene>
    <name evidence="8" type="ORF">WA026_013520</name>
</gene>
<comment type="catalytic activity">
    <reaction evidence="5">
        <text>[protein]-dithiol + NAD(+) = [protein]-disulfide + NADH + H(+)</text>
        <dbReference type="Rhea" id="RHEA:18749"/>
        <dbReference type="Rhea" id="RHEA-COMP:10593"/>
        <dbReference type="Rhea" id="RHEA-COMP:10594"/>
        <dbReference type="ChEBI" id="CHEBI:15378"/>
        <dbReference type="ChEBI" id="CHEBI:29950"/>
        <dbReference type="ChEBI" id="CHEBI:50058"/>
        <dbReference type="ChEBI" id="CHEBI:57540"/>
        <dbReference type="ChEBI" id="CHEBI:57945"/>
        <dbReference type="EC" id="1.8.1.8"/>
    </reaction>
</comment>
<dbReference type="InterPro" id="IPR052259">
    <property type="entry name" value="Nucleoredoxin-like"/>
</dbReference>
<evidence type="ECO:0000313" key="9">
    <source>
        <dbReference type="Proteomes" id="UP001431783"/>
    </source>
</evidence>
<dbReference type="EC" id="1.8.1.8" evidence="1"/>
<organism evidence="8 9">
    <name type="scientific">Henosepilachna vigintioctopunctata</name>
    <dbReference type="NCBI Taxonomy" id="420089"/>
    <lineage>
        <taxon>Eukaryota</taxon>
        <taxon>Metazoa</taxon>
        <taxon>Ecdysozoa</taxon>
        <taxon>Arthropoda</taxon>
        <taxon>Hexapoda</taxon>
        <taxon>Insecta</taxon>
        <taxon>Pterygota</taxon>
        <taxon>Neoptera</taxon>
        <taxon>Endopterygota</taxon>
        <taxon>Coleoptera</taxon>
        <taxon>Polyphaga</taxon>
        <taxon>Cucujiformia</taxon>
        <taxon>Coccinelloidea</taxon>
        <taxon>Coccinellidae</taxon>
        <taxon>Epilachninae</taxon>
        <taxon>Epilachnini</taxon>
        <taxon>Henosepilachna</taxon>
    </lineage>
</organism>
<dbReference type="InterPro" id="IPR012336">
    <property type="entry name" value="Thioredoxin-like_fold"/>
</dbReference>
<evidence type="ECO:0000256" key="2">
    <source>
        <dbReference type="ARBA" id="ARBA00022737"/>
    </source>
</evidence>
<dbReference type="EMBL" id="JARQZJ010000127">
    <property type="protein sequence ID" value="KAK9891205.1"/>
    <property type="molecule type" value="Genomic_DNA"/>
</dbReference>
<dbReference type="AlphaFoldDB" id="A0AAW1V915"/>
<evidence type="ECO:0000256" key="1">
    <source>
        <dbReference type="ARBA" id="ARBA00012612"/>
    </source>
</evidence>
<proteinExistence type="predicted"/>
<keyword evidence="3" id="KW-0560">Oxidoreductase</keyword>
<evidence type="ECO:0000259" key="7">
    <source>
        <dbReference type="Pfam" id="PF13905"/>
    </source>
</evidence>
<evidence type="ECO:0000313" key="8">
    <source>
        <dbReference type="EMBL" id="KAK9891205.1"/>
    </source>
</evidence>
<comment type="catalytic activity">
    <reaction evidence="6">
        <text>[protein]-dithiol + NADP(+) = [protein]-disulfide + NADPH + H(+)</text>
        <dbReference type="Rhea" id="RHEA:18753"/>
        <dbReference type="Rhea" id="RHEA-COMP:10593"/>
        <dbReference type="Rhea" id="RHEA-COMP:10594"/>
        <dbReference type="ChEBI" id="CHEBI:15378"/>
        <dbReference type="ChEBI" id="CHEBI:29950"/>
        <dbReference type="ChEBI" id="CHEBI:50058"/>
        <dbReference type="ChEBI" id="CHEBI:57783"/>
        <dbReference type="ChEBI" id="CHEBI:58349"/>
        <dbReference type="EC" id="1.8.1.8"/>
    </reaction>
</comment>
<dbReference type="GO" id="GO:0047134">
    <property type="term" value="F:protein-disulfide reductase [NAD(P)H] activity"/>
    <property type="evidence" value="ECO:0007669"/>
    <property type="project" value="UniProtKB-EC"/>
</dbReference>
<evidence type="ECO:0000256" key="6">
    <source>
        <dbReference type="ARBA" id="ARBA00047804"/>
    </source>
</evidence>
<evidence type="ECO:0000256" key="5">
    <source>
        <dbReference type="ARBA" id="ARBA00047388"/>
    </source>
</evidence>
<dbReference type="PANTHER" id="PTHR13871">
    <property type="entry name" value="THIOREDOXIN"/>
    <property type="match status" value="1"/>
</dbReference>
<comment type="caution">
    <text evidence="8">The sequence shown here is derived from an EMBL/GenBank/DDBJ whole genome shotgun (WGS) entry which is preliminary data.</text>
</comment>
<evidence type="ECO:0000256" key="4">
    <source>
        <dbReference type="ARBA" id="ARBA00023027"/>
    </source>
</evidence>
<dbReference type="Pfam" id="PF13905">
    <property type="entry name" value="Thioredoxin_8"/>
    <property type="match status" value="1"/>
</dbReference>
<dbReference type="SUPFAM" id="SSF52833">
    <property type="entry name" value="Thioredoxin-like"/>
    <property type="match status" value="1"/>
</dbReference>
<feature type="domain" description="Thioredoxin-like fold" evidence="7">
    <location>
        <begin position="29"/>
        <end position="125"/>
    </location>
</feature>
<dbReference type="PANTHER" id="PTHR13871:SF96">
    <property type="entry name" value="THIOREDOXIN DOMAIN-CONTAINING PROTEIN"/>
    <property type="match status" value="1"/>
</dbReference>
<protein>
    <recommendedName>
        <fullName evidence="1">protein-disulfide reductase</fullName>
        <ecNumber evidence="1">1.8.1.8</ecNumber>
    </recommendedName>
</protein>
<keyword evidence="2" id="KW-0677">Repeat</keyword>